<evidence type="ECO:0008006" key="9">
    <source>
        <dbReference type="Google" id="ProtNLM"/>
    </source>
</evidence>
<feature type="domain" description="SET" evidence="5">
    <location>
        <begin position="166"/>
        <end position="267"/>
    </location>
</feature>
<gene>
    <name evidence="7" type="ORF">C2G38_2043708</name>
</gene>
<dbReference type="PROSITE" id="PS50865">
    <property type="entry name" value="ZF_MYND_2"/>
    <property type="match status" value="1"/>
</dbReference>
<accession>A0A397UIR2</accession>
<dbReference type="InterPro" id="IPR002893">
    <property type="entry name" value="Znf_MYND"/>
</dbReference>
<evidence type="ECO:0000256" key="4">
    <source>
        <dbReference type="PROSITE-ProRule" id="PRU00134"/>
    </source>
</evidence>
<sequence>MQCLSEFLTLHGLSLEENPTTYRALKTLKHIPKGSTIITSPSLACFPIPSMINVRCNNCLEIPIEPLKTCSRCHKTFYCNVKCQKLAWSAHHKILCPIYKKEGNKTLDSDYMDEEMLRRIALRIEKYLKKKSYHETETVSLTGLNEKVNCETFLTLMSHREKRTPEQLEKFKSIAKNVFSDLDLQNITQDELITYLCRFSCNNFNLDDNQLFPFGEGTYSIGSLINHSCRPNAIMMYSIGQQTNSGSQILRSIENIKAGEEITISYIDVAMSRTSRQKLLNEKYFFKCQCPRCSSDNVSIDITEEERKVLVNIEQLTEMRNNREINEKIIKDLLISQMQQNSMTNDPISSIISNIIIKLLPQLTEETSRSDYIQTLEVLFNNIHTTITNQNFFTTSSLSSVTKHFYDRIDLQQWRESWILGRYILAIYLLIYPRFHPIIGLHLFSLAKCMWNDAYKDKDKIVESYEIIKAAKKTLEITHGDGFENRMIVTQVMDLATNMQTELTEIEKKK</sequence>
<dbReference type="Gene3D" id="6.10.140.2220">
    <property type="match status" value="1"/>
</dbReference>
<evidence type="ECO:0000256" key="1">
    <source>
        <dbReference type="ARBA" id="ARBA00022723"/>
    </source>
</evidence>
<dbReference type="GO" id="GO:0005634">
    <property type="term" value="C:nucleus"/>
    <property type="evidence" value="ECO:0007669"/>
    <property type="project" value="TreeGrafter"/>
</dbReference>
<dbReference type="Proteomes" id="UP000266673">
    <property type="component" value="Unassembled WGS sequence"/>
</dbReference>
<dbReference type="Pfam" id="PF00856">
    <property type="entry name" value="SET"/>
    <property type="match status" value="1"/>
</dbReference>
<dbReference type="InterPro" id="IPR050869">
    <property type="entry name" value="H3K4_H4K5_MeTrfase"/>
</dbReference>
<keyword evidence="1" id="KW-0479">Metal-binding</keyword>
<name>A0A397UIR2_9GLOM</name>
<keyword evidence="3" id="KW-0862">Zinc</keyword>
<dbReference type="OrthoDB" id="5945798at2759"/>
<comment type="caution">
    <text evidence="7">The sequence shown here is derived from an EMBL/GenBank/DDBJ whole genome shotgun (WGS) entry which is preliminary data.</text>
</comment>
<evidence type="ECO:0000259" key="5">
    <source>
        <dbReference type="PROSITE" id="PS50280"/>
    </source>
</evidence>
<dbReference type="PANTHER" id="PTHR12197">
    <property type="entry name" value="HISTONE-LYSINE N-METHYLTRANSFERASE SMYD"/>
    <property type="match status" value="1"/>
</dbReference>
<dbReference type="InterPro" id="IPR001214">
    <property type="entry name" value="SET_dom"/>
</dbReference>
<evidence type="ECO:0000259" key="6">
    <source>
        <dbReference type="PROSITE" id="PS50865"/>
    </source>
</evidence>
<dbReference type="PANTHER" id="PTHR12197:SF251">
    <property type="entry name" value="EG:BACR7C10.4 PROTEIN"/>
    <property type="match status" value="1"/>
</dbReference>
<evidence type="ECO:0000256" key="2">
    <source>
        <dbReference type="ARBA" id="ARBA00022771"/>
    </source>
</evidence>
<organism evidence="7 8">
    <name type="scientific">Gigaspora rosea</name>
    <dbReference type="NCBI Taxonomy" id="44941"/>
    <lineage>
        <taxon>Eukaryota</taxon>
        <taxon>Fungi</taxon>
        <taxon>Fungi incertae sedis</taxon>
        <taxon>Mucoromycota</taxon>
        <taxon>Glomeromycotina</taxon>
        <taxon>Glomeromycetes</taxon>
        <taxon>Diversisporales</taxon>
        <taxon>Gigasporaceae</taxon>
        <taxon>Gigaspora</taxon>
    </lineage>
</organism>
<dbReference type="InterPro" id="IPR046341">
    <property type="entry name" value="SET_dom_sf"/>
</dbReference>
<evidence type="ECO:0000313" key="8">
    <source>
        <dbReference type="Proteomes" id="UP000266673"/>
    </source>
</evidence>
<dbReference type="Gene3D" id="1.10.220.160">
    <property type="match status" value="1"/>
</dbReference>
<proteinExistence type="predicted"/>
<evidence type="ECO:0000313" key="7">
    <source>
        <dbReference type="EMBL" id="RIB10175.1"/>
    </source>
</evidence>
<dbReference type="PROSITE" id="PS01360">
    <property type="entry name" value="ZF_MYND_1"/>
    <property type="match status" value="1"/>
</dbReference>
<dbReference type="Gene3D" id="2.170.270.10">
    <property type="entry name" value="SET domain"/>
    <property type="match status" value="1"/>
</dbReference>
<dbReference type="InterPro" id="IPR011990">
    <property type="entry name" value="TPR-like_helical_dom_sf"/>
</dbReference>
<dbReference type="Gene3D" id="1.25.40.10">
    <property type="entry name" value="Tetratricopeptide repeat domain"/>
    <property type="match status" value="1"/>
</dbReference>
<keyword evidence="2 4" id="KW-0863">Zinc-finger</keyword>
<dbReference type="PROSITE" id="PS50280">
    <property type="entry name" value="SET"/>
    <property type="match status" value="1"/>
</dbReference>
<dbReference type="AlphaFoldDB" id="A0A397UIR2"/>
<dbReference type="GO" id="GO:0008270">
    <property type="term" value="F:zinc ion binding"/>
    <property type="evidence" value="ECO:0007669"/>
    <property type="project" value="UniProtKB-KW"/>
</dbReference>
<keyword evidence="8" id="KW-1185">Reference proteome</keyword>
<dbReference type="STRING" id="44941.A0A397UIR2"/>
<feature type="domain" description="MYND-type" evidence="6">
    <location>
        <begin position="56"/>
        <end position="96"/>
    </location>
</feature>
<dbReference type="Pfam" id="PF01753">
    <property type="entry name" value="zf-MYND"/>
    <property type="match status" value="1"/>
</dbReference>
<protein>
    <recommendedName>
        <fullName evidence="9">SET domain-containing protein</fullName>
    </recommendedName>
</protein>
<evidence type="ECO:0000256" key="3">
    <source>
        <dbReference type="ARBA" id="ARBA00022833"/>
    </source>
</evidence>
<dbReference type="SMART" id="SM00317">
    <property type="entry name" value="SET"/>
    <property type="match status" value="1"/>
</dbReference>
<reference evidence="7 8" key="1">
    <citation type="submission" date="2018-06" db="EMBL/GenBank/DDBJ databases">
        <title>Comparative genomics reveals the genomic features of Rhizophagus irregularis, R. cerebriforme, R. diaphanum and Gigaspora rosea, and their symbiotic lifestyle signature.</title>
        <authorList>
            <person name="Morin E."/>
            <person name="San Clemente H."/>
            <person name="Chen E.C.H."/>
            <person name="De La Providencia I."/>
            <person name="Hainaut M."/>
            <person name="Kuo A."/>
            <person name="Kohler A."/>
            <person name="Murat C."/>
            <person name="Tang N."/>
            <person name="Roy S."/>
            <person name="Loubradou J."/>
            <person name="Henrissat B."/>
            <person name="Grigoriev I.V."/>
            <person name="Corradi N."/>
            <person name="Roux C."/>
            <person name="Martin F.M."/>
        </authorList>
    </citation>
    <scope>NUCLEOTIDE SEQUENCE [LARGE SCALE GENOMIC DNA]</scope>
    <source>
        <strain evidence="7 8">DAOM 194757</strain>
    </source>
</reference>
<dbReference type="EMBL" id="QKWP01001283">
    <property type="protein sequence ID" value="RIB10175.1"/>
    <property type="molecule type" value="Genomic_DNA"/>
</dbReference>
<dbReference type="SUPFAM" id="SSF82199">
    <property type="entry name" value="SET domain"/>
    <property type="match status" value="1"/>
</dbReference>